<comment type="caution">
    <text evidence="1">The sequence shown here is derived from an EMBL/GenBank/DDBJ whole genome shotgun (WGS) entry which is preliminary data.</text>
</comment>
<gene>
    <name evidence="1" type="ORF">KVV02_003120</name>
</gene>
<dbReference type="EMBL" id="JAIFTL010000350">
    <property type="protein sequence ID" value="KAG9319944.1"/>
    <property type="molecule type" value="Genomic_DNA"/>
</dbReference>
<protein>
    <submittedName>
        <fullName evidence="1">Uncharacterized protein</fullName>
    </submittedName>
</protein>
<proteinExistence type="predicted"/>
<organism evidence="1 2">
    <name type="scientific">Mortierella alpina</name>
    <name type="common">Oleaginous fungus</name>
    <name type="synonym">Mortierella renispora</name>
    <dbReference type="NCBI Taxonomy" id="64518"/>
    <lineage>
        <taxon>Eukaryota</taxon>
        <taxon>Fungi</taxon>
        <taxon>Fungi incertae sedis</taxon>
        <taxon>Mucoromycota</taxon>
        <taxon>Mortierellomycotina</taxon>
        <taxon>Mortierellomycetes</taxon>
        <taxon>Mortierellales</taxon>
        <taxon>Mortierellaceae</taxon>
        <taxon>Mortierella</taxon>
    </lineage>
</organism>
<accession>A0A9P8CVN3</accession>
<name>A0A9P8CVN3_MORAP</name>
<evidence type="ECO:0000313" key="1">
    <source>
        <dbReference type="EMBL" id="KAG9319944.1"/>
    </source>
</evidence>
<dbReference type="AlphaFoldDB" id="A0A9P8CVN3"/>
<dbReference type="Proteomes" id="UP000717515">
    <property type="component" value="Unassembled WGS sequence"/>
</dbReference>
<evidence type="ECO:0000313" key="2">
    <source>
        <dbReference type="Proteomes" id="UP000717515"/>
    </source>
</evidence>
<sequence length="86" mass="9478">MLGLLGLGTAGIVSSTPITTPFAGLFRIVASQHARFSFQALHLTLAKVLLRPTTLLFITVLSFIVLDLDFEVVWEEGDWDDDTDDQ</sequence>
<reference evidence="1" key="1">
    <citation type="submission" date="2021-07" db="EMBL/GenBank/DDBJ databases">
        <title>Draft genome of Mortierella alpina, strain LL118, isolated from an aspen leaf litter sample.</title>
        <authorList>
            <person name="Yang S."/>
            <person name="Vinatzer B.A."/>
        </authorList>
    </citation>
    <scope>NUCLEOTIDE SEQUENCE</scope>
    <source>
        <strain evidence="1">LL118</strain>
    </source>
</reference>